<accession>A0A7S1CUQ0</accession>
<evidence type="ECO:0000259" key="10">
    <source>
        <dbReference type="PROSITE" id="PS50076"/>
    </source>
</evidence>
<comment type="function">
    <text evidence="8">Component of the PAM complex, a complex required for the translocation of transit peptide-containing proteins from the inner membrane into the mitochondrial matrix in an ATP-dependent manner.</text>
</comment>
<evidence type="ECO:0000256" key="3">
    <source>
        <dbReference type="ARBA" id="ARBA00022792"/>
    </source>
</evidence>
<dbReference type="GO" id="GO:0001671">
    <property type="term" value="F:ATPase activator activity"/>
    <property type="evidence" value="ECO:0007669"/>
    <property type="project" value="TreeGrafter"/>
</dbReference>
<dbReference type="GO" id="GO:0001405">
    <property type="term" value="C:PAM complex, Tim23 associated import motor"/>
    <property type="evidence" value="ECO:0007669"/>
    <property type="project" value="TreeGrafter"/>
</dbReference>
<keyword evidence="5" id="KW-0496">Mitochondrion</keyword>
<evidence type="ECO:0000256" key="1">
    <source>
        <dbReference type="ARBA" id="ARBA00004434"/>
    </source>
</evidence>
<dbReference type="GO" id="GO:0030150">
    <property type="term" value="P:protein import into mitochondrial matrix"/>
    <property type="evidence" value="ECO:0007669"/>
    <property type="project" value="TreeGrafter"/>
</dbReference>
<keyword evidence="6" id="KW-0472">Membrane</keyword>
<evidence type="ECO:0000256" key="8">
    <source>
        <dbReference type="ARBA" id="ARBA00059031"/>
    </source>
</evidence>
<dbReference type="PANTHER" id="PTHR12763:SF28">
    <property type="entry name" value="GEO10507P1-RELATED"/>
    <property type="match status" value="1"/>
</dbReference>
<evidence type="ECO:0000256" key="5">
    <source>
        <dbReference type="ARBA" id="ARBA00023128"/>
    </source>
</evidence>
<proteinExistence type="inferred from homology"/>
<dbReference type="InterPro" id="IPR036869">
    <property type="entry name" value="J_dom_sf"/>
</dbReference>
<comment type="similarity">
    <text evidence="7">Belongs to the TIM14 family.</text>
</comment>
<dbReference type="Gene3D" id="1.10.287.110">
    <property type="entry name" value="DnaJ domain"/>
    <property type="match status" value="1"/>
</dbReference>
<evidence type="ECO:0000256" key="7">
    <source>
        <dbReference type="ARBA" id="ARBA00038105"/>
    </source>
</evidence>
<evidence type="ECO:0000256" key="9">
    <source>
        <dbReference type="ARBA" id="ARBA00063640"/>
    </source>
</evidence>
<evidence type="ECO:0000256" key="2">
    <source>
        <dbReference type="ARBA" id="ARBA00022692"/>
    </source>
</evidence>
<dbReference type="PANTHER" id="PTHR12763">
    <property type="match status" value="1"/>
</dbReference>
<feature type="domain" description="J" evidence="10">
    <location>
        <begin position="51"/>
        <end position="104"/>
    </location>
</feature>
<keyword evidence="4" id="KW-1133">Transmembrane helix</keyword>
<dbReference type="SMART" id="SM00271">
    <property type="entry name" value="DnaJ"/>
    <property type="match status" value="1"/>
</dbReference>
<dbReference type="FunFam" id="1.10.287.110:FF:000001">
    <property type="entry name" value="Import inner membrane translocase subunit tim14"/>
    <property type="match status" value="1"/>
</dbReference>
<dbReference type="AlphaFoldDB" id="A0A7S1CUQ0"/>
<keyword evidence="3" id="KW-0999">Mitochondrion inner membrane</keyword>
<sequence>MATPLVAGLAAGAAAYAARFAFEAYHGWKAAGSKMRQFYKGGFLPEMTRREAAQILGIRESAPEQKVKEAHRRIMIANHPDSGGSSYIATKVNEAKEMLLGKKKGGGSVF</sequence>
<evidence type="ECO:0000256" key="6">
    <source>
        <dbReference type="ARBA" id="ARBA00023136"/>
    </source>
</evidence>
<organism evidence="11">
    <name type="scientific">Picochlorum oklahomense</name>
    <dbReference type="NCBI Taxonomy" id="249345"/>
    <lineage>
        <taxon>Eukaryota</taxon>
        <taxon>Viridiplantae</taxon>
        <taxon>Chlorophyta</taxon>
        <taxon>core chlorophytes</taxon>
        <taxon>Trebouxiophyceae</taxon>
        <taxon>Trebouxiophyceae incertae sedis</taxon>
        <taxon>Picochlorum</taxon>
    </lineage>
</organism>
<dbReference type="EMBL" id="HBFV01000609">
    <property type="protein sequence ID" value="CAD8928068.1"/>
    <property type="molecule type" value="Transcribed_RNA"/>
</dbReference>
<keyword evidence="2" id="KW-0812">Transmembrane</keyword>
<dbReference type="CDD" id="cd06257">
    <property type="entry name" value="DnaJ"/>
    <property type="match status" value="1"/>
</dbReference>
<dbReference type="InterPro" id="IPR001623">
    <property type="entry name" value="DnaJ_domain"/>
</dbReference>
<reference evidence="11" key="1">
    <citation type="submission" date="2021-01" db="EMBL/GenBank/DDBJ databases">
        <authorList>
            <person name="Corre E."/>
            <person name="Pelletier E."/>
            <person name="Niang G."/>
            <person name="Scheremetjew M."/>
            <person name="Finn R."/>
            <person name="Kale V."/>
            <person name="Holt S."/>
            <person name="Cochrane G."/>
            <person name="Meng A."/>
            <person name="Brown T."/>
            <person name="Cohen L."/>
        </authorList>
    </citation>
    <scope>NUCLEOTIDE SEQUENCE</scope>
    <source>
        <strain evidence="11">CCMP2329</strain>
    </source>
</reference>
<dbReference type="SUPFAM" id="SSF46565">
    <property type="entry name" value="Chaperone J-domain"/>
    <property type="match status" value="1"/>
</dbReference>
<dbReference type="PROSITE" id="PS50076">
    <property type="entry name" value="DNAJ_2"/>
    <property type="match status" value="1"/>
</dbReference>
<comment type="subunit">
    <text evidence="9">Probable component of the PAM complex at least composed of a mitochondrial HSP70 protein, TIMM44 and TIMM14. The complex interacts with the TIMM23 component of the TIM17:23 complex.</text>
</comment>
<gene>
    <name evidence="11" type="ORF">POKL1161_LOCUS421</name>
</gene>
<protein>
    <recommendedName>
        <fullName evidence="10">J domain-containing protein</fullName>
    </recommendedName>
</protein>
<evidence type="ECO:0000256" key="4">
    <source>
        <dbReference type="ARBA" id="ARBA00022989"/>
    </source>
</evidence>
<evidence type="ECO:0000313" key="11">
    <source>
        <dbReference type="EMBL" id="CAD8928068.1"/>
    </source>
</evidence>
<name>A0A7S1CUQ0_9CHLO</name>
<comment type="subcellular location">
    <subcellularLocation>
        <location evidence="1">Mitochondrion inner membrane</location>
        <topology evidence="1">Single-pass membrane protein</topology>
    </subcellularLocation>
</comment>